<accession>A0A9N7YY09</accession>
<gene>
    <name evidence="2" type="ORF">PLEPLA_LOCUS29617</name>
</gene>
<feature type="region of interest" description="Disordered" evidence="1">
    <location>
        <begin position="29"/>
        <end position="82"/>
    </location>
</feature>
<evidence type="ECO:0000256" key="1">
    <source>
        <dbReference type="SAM" id="MobiDB-lite"/>
    </source>
</evidence>
<organism evidence="2 3">
    <name type="scientific">Pleuronectes platessa</name>
    <name type="common">European plaice</name>
    <dbReference type="NCBI Taxonomy" id="8262"/>
    <lineage>
        <taxon>Eukaryota</taxon>
        <taxon>Metazoa</taxon>
        <taxon>Chordata</taxon>
        <taxon>Craniata</taxon>
        <taxon>Vertebrata</taxon>
        <taxon>Euteleostomi</taxon>
        <taxon>Actinopterygii</taxon>
        <taxon>Neopterygii</taxon>
        <taxon>Teleostei</taxon>
        <taxon>Neoteleostei</taxon>
        <taxon>Acanthomorphata</taxon>
        <taxon>Carangaria</taxon>
        <taxon>Pleuronectiformes</taxon>
        <taxon>Pleuronectoidei</taxon>
        <taxon>Pleuronectidae</taxon>
        <taxon>Pleuronectes</taxon>
    </lineage>
</organism>
<evidence type="ECO:0000313" key="3">
    <source>
        <dbReference type="Proteomes" id="UP001153269"/>
    </source>
</evidence>
<protein>
    <submittedName>
        <fullName evidence="2">Uncharacterized protein</fullName>
    </submittedName>
</protein>
<dbReference type="AlphaFoldDB" id="A0A9N7YY09"/>
<feature type="compositionally biased region" description="Basic and acidic residues" evidence="1">
    <location>
        <begin position="45"/>
        <end position="57"/>
    </location>
</feature>
<sequence>MSARSVSSLWSVNPTRFCGAGSQCARWQMHPPSLLQRRTRLGAHSSKERVSGTEKPESSQPTRPPPHRTSSAAPGLTDGSLNPFVRLNATEQQLYLSFCSSLFLLRARLPPDV</sequence>
<dbReference type="Proteomes" id="UP001153269">
    <property type="component" value="Unassembled WGS sequence"/>
</dbReference>
<proteinExistence type="predicted"/>
<keyword evidence="3" id="KW-1185">Reference proteome</keyword>
<comment type="caution">
    <text evidence="2">The sequence shown here is derived from an EMBL/GenBank/DDBJ whole genome shotgun (WGS) entry which is preliminary data.</text>
</comment>
<evidence type="ECO:0000313" key="2">
    <source>
        <dbReference type="EMBL" id="CAB1441893.1"/>
    </source>
</evidence>
<reference evidence="2" key="1">
    <citation type="submission" date="2020-03" db="EMBL/GenBank/DDBJ databases">
        <authorList>
            <person name="Weist P."/>
        </authorList>
    </citation>
    <scope>NUCLEOTIDE SEQUENCE</scope>
</reference>
<dbReference type="EMBL" id="CADEAL010002735">
    <property type="protein sequence ID" value="CAB1441893.1"/>
    <property type="molecule type" value="Genomic_DNA"/>
</dbReference>
<name>A0A9N7YY09_PLEPL</name>